<dbReference type="InterPro" id="IPR027379">
    <property type="entry name" value="CLS_N"/>
</dbReference>
<keyword evidence="4 6" id="KW-1133">Transmembrane helix</keyword>
<comment type="subcellular location">
    <subcellularLocation>
        <location evidence="1">Cell membrane</location>
        <topology evidence="1">Multi-pass membrane protein</topology>
    </subcellularLocation>
</comment>
<evidence type="ECO:0000256" key="5">
    <source>
        <dbReference type="ARBA" id="ARBA00023136"/>
    </source>
</evidence>
<reference evidence="8" key="1">
    <citation type="submission" date="2022-12" db="EMBL/GenBank/DDBJ databases">
        <title>Reference genome sequencing for broad-spectrum identification of bacterial and archaeal isolates by mass spectrometry.</title>
        <authorList>
            <person name="Sekiguchi Y."/>
            <person name="Tourlousse D.M."/>
        </authorList>
    </citation>
    <scope>NUCLEOTIDE SEQUENCE</scope>
    <source>
        <strain evidence="8">14</strain>
    </source>
</reference>
<keyword evidence="3 6" id="KW-0812">Transmembrane</keyword>
<evidence type="ECO:0000256" key="3">
    <source>
        <dbReference type="ARBA" id="ARBA00022692"/>
    </source>
</evidence>
<name>A0A9W6CUV1_9MICO</name>
<organism evidence="8 9">
    <name type="scientific">Agromyces rhizosphaerae</name>
    <dbReference type="NCBI Taxonomy" id="88374"/>
    <lineage>
        <taxon>Bacteria</taxon>
        <taxon>Bacillati</taxon>
        <taxon>Actinomycetota</taxon>
        <taxon>Actinomycetes</taxon>
        <taxon>Micrococcales</taxon>
        <taxon>Microbacteriaceae</taxon>
        <taxon>Agromyces</taxon>
    </lineage>
</organism>
<dbReference type="Proteomes" id="UP001144396">
    <property type="component" value="Unassembled WGS sequence"/>
</dbReference>
<feature type="domain" description="Cardiolipin synthase N-terminal" evidence="7">
    <location>
        <begin position="28"/>
        <end position="67"/>
    </location>
</feature>
<evidence type="ECO:0000256" key="1">
    <source>
        <dbReference type="ARBA" id="ARBA00004651"/>
    </source>
</evidence>
<comment type="caution">
    <text evidence="8">The sequence shown here is derived from an EMBL/GenBank/DDBJ whole genome shotgun (WGS) entry which is preliminary data.</text>
</comment>
<dbReference type="RefSeq" id="WP_281882920.1">
    <property type="nucleotide sequence ID" value="NZ_BSDP01000001.1"/>
</dbReference>
<keyword evidence="5 6" id="KW-0472">Membrane</keyword>
<evidence type="ECO:0000256" key="6">
    <source>
        <dbReference type="SAM" id="Phobius"/>
    </source>
</evidence>
<gene>
    <name evidence="8" type="ORF">ARHIZOSPH14_11190</name>
</gene>
<accession>A0A9W6CUV1</accession>
<evidence type="ECO:0000313" key="9">
    <source>
        <dbReference type="Proteomes" id="UP001144396"/>
    </source>
</evidence>
<dbReference type="GO" id="GO:0005886">
    <property type="term" value="C:plasma membrane"/>
    <property type="evidence" value="ECO:0007669"/>
    <property type="project" value="UniProtKB-SubCell"/>
</dbReference>
<dbReference type="AlphaFoldDB" id="A0A9W6CUV1"/>
<evidence type="ECO:0000313" key="8">
    <source>
        <dbReference type="EMBL" id="GLI26877.1"/>
    </source>
</evidence>
<sequence length="136" mass="15483">MDFWASFWNIIWLSFVIFIWIAYLMVLFTILVDLFRDHELNGWWKALWIVCLIFVPLITALVYLIARGPNMAKRQAAQVRAAQEAQESYIRQVATPTSAADEIAKAKALHEAGTISDAEFALLKEKALKPETNNVA</sequence>
<proteinExistence type="predicted"/>
<dbReference type="EMBL" id="BSDP01000001">
    <property type="protein sequence ID" value="GLI26877.1"/>
    <property type="molecule type" value="Genomic_DNA"/>
</dbReference>
<evidence type="ECO:0000256" key="2">
    <source>
        <dbReference type="ARBA" id="ARBA00022475"/>
    </source>
</evidence>
<feature type="transmembrane region" description="Helical" evidence="6">
    <location>
        <begin position="43"/>
        <end position="66"/>
    </location>
</feature>
<evidence type="ECO:0000256" key="4">
    <source>
        <dbReference type="ARBA" id="ARBA00022989"/>
    </source>
</evidence>
<dbReference type="Pfam" id="PF13396">
    <property type="entry name" value="PLDc_N"/>
    <property type="match status" value="1"/>
</dbReference>
<keyword evidence="9" id="KW-1185">Reference proteome</keyword>
<evidence type="ECO:0000259" key="7">
    <source>
        <dbReference type="Pfam" id="PF13396"/>
    </source>
</evidence>
<protein>
    <submittedName>
        <fullName evidence="8">Membrane protein</fullName>
    </submittedName>
</protein>
<feature type="transmembrane region" description="Helical" evidence="6">
    <location>
        <begin position="7"/>
        <end position="31"/>
    </location>
</feature>
<keyword evidence="2" id="KW-1003">Cell membrane</keyword>